<evidence type="ECO:0000313" key="3">
    <source>
        <dbReference type="Proteomes" id="UP000001732"/>
    </source>
</evidence>
<keyword evidence="1" id="KW-0812">Transmembrane</keyword>
<sequence>MVVANVISPRRCEGVYDLLAYLHMLVVFLRLVE</sequence>
<dbReference type="AlphaFoldDB" id="B5Y782"/>
<reference evidence="2 3" key="2">
    <citation type="journal article" date="2014" name="Genome Announc.">
        <title>Complete Genome Sequence of Coprothermobacter proteolyticus DSM 5265.</title>
        <authorList>
            <person name="Alexiev A."/>
            <person name="Coil D.A."/>
            <person name="Badger J.H."/>
            <person name="Enticknap J."/>
            <person name="Ward N."/>
            <person name="Robb F.T."/>
            <person name="Eisen J.A."/>
        </authorList>
    </citation>
    <scope>NUCLEOTIDE SEQUENCE [LARGE SCALE GENOMIC DNA]</scope>
    <source>
        <strain evidence="3">ATCC 35245 / DSM 5265 / OCM 4 / BT</strain>
    </source>
</reference>
<reference evidence="3" key="1">
    <citation type="submission" date="2008-08" db="EMBL/GenBank/DDBJ databases">
        <title>The complete genome sequence of Coprothermobacter proteolyticus strain ATCC 5245 / DSM 5265 / BT.</title>
        <authorList>
            <person name="Dodson R.J."/>
            <person name="Durkin A.S."/>
            <person name="Wu M."/>
            <person name="Eisen J."/>
            <person name="Sutton G."/>
        </authorList>
    </citation>
    <scope>NUCLEOTIDE SEQUENCE [LARGE SCALE GENOMIC DNA]</scope>
    <source>
        <strain evidence="3">ATCC 35245 / DSM 5265 / OCM 4 / BT</strain>
    </source>
</reference>
<name>B5Y782_COPPD</name>
<proteinExistence type="predicted"/>
<dbReference type="EMBL" id="CP001145">
    <property type="protein sequence ID" value="ACI18049.1"/>
    <property type="molecule type" value="Genomic_DNA"/>
</dbReference>
<feature type="transmembrane region" description="Helical" evidence="1">
    <location>
        <begin position="15"/>
        <end position="32"/>
    </location>
</feature>
<evidence type="ECO:0000313" key="2">
    <source>
        <dbReference type="EMBL" id="ACI18049.1"/>
    </source>
</evidence>
<evidence type="ECO:0000256" key="1">
    <source>
        <dbReference type="SAM" id="Phobius"/>
    </source>
</evidence>
<keyword evidence="1" id="KW-1133">Transmembrane helix</keyword>
<organism evidence="2 3">
    <name type="scientific">Coprothermobacter proteolyticus (strain ATCC 35245 / DSM 5265 / OCM 4 / BT)</name>
    <dbReference type="NCBI Taxonomy" id="309798"/>
    <lineage>
        <taxon>Bacteria</taxon>
        <taxon>Pseudomonadati</taxon>
        <taxon>Coprothermobacterota</taxon>
        <taxon>Coprothermobacteria</taxon>
        <taxon>Coprothermobacterales</taxon>
        <taxon>Coprothermobacteraceae</taxon>
        <taxon>Coprothermobacter</taxon>
    </lineage>
</organism>
<gene>
    <name evidence="2" type="ordered locus">COPRO5265_0261</name>
</gene>
<dbReference type="Proteomes" id="UP000001732">
    <property type="component" value="Chromosome"/>
</dbReference>
<accession>B5Y782</accession>
<keyword evidence="3" id="KW-1185">Reference proteome</keyword>
<protein>
    <submittedName>
        <fullName evidence="2">Uncharacterized protein</fullName>
    </submittedName>
</protein>
<keyword evidence="1" id="KW-0472">Membrane</keyword>